<feature type="region of interest" description="Disordered" evidence="1">
    <location>
        <begin position="25"/>
        <end position="77"/>
    </location>
</feature>
<evidence type="ECO:0000313" key="2">
    <source>
        <dbReference type="EMBL" id="GAX74473.1"/>
    </source>
</evidence>
<dbReference type="AlphaFoldDB" id="A0A250WUG3"/>
<evidence type="ECO:0000313" key="3">
    <source>
        <dbReference type="Proteomes" id="UP000232323"/>
    </source>
</evidence>
<comment type="caution">
    <text evidence="2">The sequence shown here is derived from an EMBL/GenBank/DDBJ whole genome shotgun (WGS) entry which is preliminary data.</text>
</comment>
<feature type="compositionally biased region" description="Polar residues" evidence="1">
    <location>
        <begin position="25"/>
        <end position="60"/>
    </location>
</feature>
<organism evidence="2 3">
    <name type="scientific">Chlamydomonas eustigma</name>
    <dbReference type="NCBI Taxonomy" id="1157962"/>
    <lineage>
        <taxon>Eukaryota</taxon>
        <taxon>Viridiplantae</taxon>
        <taxon>Chlorophyta</taxon>
        <taxon>core chlorophytes</taxon>
        <taxon>Chlorophyceae</taxon>
        <taxon>CS clade</taxon>
        <taxon>Chlamydomonadales</taxon>
        <taxon>Chlamydomonadaceae</taxon>
        <taxon>Chlamydomonas</taxon>
    </lineage>
</organism>
<reference evidence="2 3" key="1">
    <citation type="submission" date="2017-08" db="EMBL/GenBank/DDBJ databases">
        <title>Acidophilic green algal genome provides insights into adaptation to an acidic environment.</title>
        <authorList>
            <person name="Hirooka S."/>
            <person name="Hirose Y."/>
            <person name="Kanesaki Y."/>
            <person name="Higuchi S."/>
            <person name="Fujiwara T."/>
            <person name="Onuma R."/>
            <person name="Era A."/>
            <person name="Ohbayashi R."/>
            <person name="Uzuka A."/>
            <person name="Nozaki H."/>
            <person name="Yoshikawa H."/>
            <person name="Miyagishima S.Y."/>
        </authorList>
    </citation>
    <scope>NUCLEOTIDE SEQUENCE [LARGE SCALE GENOMIC DNA]</scope>
    <source>
        <strain evidence="2 3">NIES-2499</strain>
    </source>
</reference>
<keyword evidence="3" id="KW-1185">Reference proteome</keyword>
<evidence type="ECO:0000256" key="1">
    <source>
        <dbReference type="SAM" id="MobiDB-lite"/>
    </source>
</evidence>
<dbReference type="EMBL" id="BEGY01000007">
    <property type="protein sequence ID" value="GAX74473.1"/>
    <property type="molecule type" value="Genomic_DNA"/>
</dbReference>
<proteinExistence type="predicted"/>
<name>A0A250WUG3_9CHLO</name>
<sequence length="117" mass="12664">MRMNSIDSKIDELLGRQSKLMSLVESNYSGRSQSAAQTQLGQQNTTQADFSTSAGPSQSYGGKPAAGSATHHLPGFRDDIEVREISLVSRNRSDSREREGPITYDSVVNAHATGYIS</sequence>
<gene>
    <name evidence="2" type="ORF">CEUSTIGMA_g1922.t1</name>
</gene>
<accession>A0A250WUG3</accession>
<protein>
    <submittedName>
        <fullName evidence="2">Uncharacterized protein</fullName>
    </submittedName>
</protein>
<dbReference type="Proteomes" id="UP000232323">
    <property type="component" value="Unassembled WGS sequence"/>
</dbReference>